<dbReference type="EMBL" id="AFYH01161846">
    <property type="status" value="NOT_ANNOTATED_CDS"/>
    <property type="molecule type" value="Genomic_DNA"/>
</dbReference>
<feature type="region of interest" description="Disordered" evidence="2">
    <location>
        <begin position="896"/>
        <end position="966"/>
    </location>
</feature>
<protein>
    <submittedName>
        <fullName evidence="4">Gse1 coiled-coil protein</fullName>
    </submittedName>
</protein>
<feature type="compositionally biased region" description="Low complexity" evidence="2">
    <location>
        <begin position="78"/>
        <end position="89"/>
    </location>
</feature>
<feature type="compositionally biased region" description="Basic and acidic residues" evidence="2">
    <location>
        <begin position="537"/>
        <end position="559"/>
    </location>
</feature>
<dbReference type="Ensembl" id="ENSLACT00000005565.1">
    <property type="protein sequence ID" value="ENSLACP00000005517.1"/>
    <property type="gene ID" value="ENSLACG00000004903.1"/>
</dbReference>
<name>H3A796_LATCH</name>
<reference evidence="4" key="3">
    <citation type="submission" date="2025-09" db="UniProtKB">
        <authorList>
            <consortium name="Ensembl"/>
        </authorList>
    </citation>
    <scope>IDENTIFICATION</scope>
</reference>
<reference evidence="4" key="2">
    <citation type="submission" date="2025-08" db="UniProtKB">
        <authorList>
            <consortium name="Ensembl"/>
        </authorList>
    </citation>
    <scope>IDENTIFICATION</scope>
</reference>
<reference evidence="5" key="1">
    <citation type="submission" date="2011-08" db="EMBL/GenBank/DDBJ databases">
        <title>The draft genome of Latimeria chalumnae.</title>
        <authorList>
            <person name="Di Palma F."/>
            <person name="Alfoldi J."/>
            <person name="Johnson J."/>
            <person name="Berlin A."/>
            <person name="Gnerre S."/>
            <person name="Jaffe D."/>
            <person name="MacCallum I."/>
            <person name="Young S."/>
            <person name="Walker B.J."/>
            <person name="Lander E."/>
            <person name="Lindblad-Toh K."/>
        </authorList>
    </citation>
    <scope>NUCLEOTIDE SEQUENCE [LARGE SCALE GENOMIC DNA]</scope>
    <source>
        <strain evidence="5">Wild caught</strain>
    </source>
</reference>
<feature type="region of interest" description="Disordered" evidence="2">
    <location>
        <begin position="422"/>
        <end position="463"/>
    </location>
</feature>
<feature type="region of interest" description="Disordered" evidence="2">
    <location>
        <begin position="525"/>
        <end position="644"/>
    </location>
</feature>
<feature type="compositionally biased region" description="Basic and acidic residues" evidence="2">
    <location>
        <begin position="622"/>
        <end position="644"/>
    </location>
</feature>
<feature type="region of interest" description="Disordered" evidence="2">
    <location>
        <begin position="335"/>
        <end position="403"/>
    </location>
</feature>
<dbReference type="Pfam" id="PF12540">
    <property type="entry name" value="DUF3736"/>
    <property type="match status" value="1"/>
</dbReference>
<feature type="compositionally biased region" description="Basic and acidic residues" evidence="2">
    <location>
        <begin position="940"/>
        <end position="963"/>
    </location>
</feature>
<feature type="region of interest" description="Disordered" evidence="2">
    <location>
        <begin position="1070"/>
        <end position="1119"/>
    </location>
</feature>
<dbReference type="EMBL" id="AFYH01161849">
    <property type="status" value="NOT_ANNOTATED_CDS"/>
    <property type="molecule type" value="Genomic_DNA"/>
</dbReference>
<feature type="coiled-coil region" evidence="1">
    <location>
        <begin position="1132"/>
        <end position="1187"/>
    </location>
</feature>
<dbReference type="AlphaFoldDB" id="H3A796"/>
<dbReference type="EMBL" id="AFYH01161850">
    <property type="status" value="NOT_ANNOTATED_CDS"/>
    <property type="molecule type" value="Genomic_DNA"/>
</dbReference>
<dbReference type="Proteomes" id="UP000008672">
    <property type="component" value="Unassembled WGS sequence"/>
</dbReference>
<dbReference type="STRING" id="7897.ENSLACP00000005517"/>
<feature type="compositionally biased region" description="Polar residues" evidence="2">
    <location>
        <begin position="581"/>
        <end position="592"/>
    </location>
</feature>
<dbReference type="EMBL" id="AFYH01161848">
    <property type="status" value="NOT_ANNOTATED_CDS"/>
    <property type="molecule type" value="Genomic_DNA"/>
</dbReference>
<accession>H3A796</accession>
<feature type="region of interest" description="Disordered" evidence="2">
    <location>
        <begin position="799"/>
        <end position="850"/>
    </location>
</feature>
<dbReference type="PANTHER" id="PTHR17608">
    <property type="entry name" value="GENETIC SUPPRESSOR ELEMENT 1"/>
    <property type="match status" value="1"/>
</dbReference>
<evidence type="ECO:0000313" key="5">
    <source>
        <dbReference type="Proteomes" id="UP000008672"/>
    </source>
</evidence>
<feature type="compositionally biased region" description="Basic and acidic residues" evidence="2">
    <location>
        <begin position="335"/>
        <end position="398"/>
    </location>
</feature>
<dbReference type="FunCoup" id="H3A796">
    <property type="interactions" value="1095"/>
</dbReference>
<dbReference type="EMBL" id="AFYH01161844">
    <property type="status" value="NOT_ANNOTATED_CDS"/>
    <property type="molecule type" value="Genomic_DNA"/>
</dbReference>
<evidence type="ECO:0000259" key="3">
    <source>
        <dbReference type="Pfam" id="PF12540"/>
    </source>
</evidence>
<feature type="compositionally biased region" description="Pro residues" evidence="2">
    <location>
        <begin position="564"/>
        <end position="580"/>
    </location>
</feature>
<dbReference type="eggNOG" id="ENOG502QR0Q">
    <property type="taxonomic scope" value="Eukaryota"/>
</dbReference>
<dbReference type="EMBL" id="AFYH01161847">
    <property type="status" value="NOT_ANNOTATED_CDS"/>
    <property type="molecule type" value="Genomic_DNA"/>
</dbReference>
<evidence type="ECO:0000256" key="2">
    <source>
        <dbReference type="SAM" id="MobiDB-lite"/>
    </source>
</evidence>
<evidence type="ECO:0000313" key="4">
    <source>
        <dbReference type="Ensembl" id="ENSLACP00000005517.1"/>
    </source>
</evidence>
<dbReference type="InParanoid" id="H3A796"/>
<feature type="compositionally biased region" description="Low complexity" evidence="2">
    <location>
        <begin position="46"/>
        <end position="63"/>
    </location>
</feature>
<dbReference type="PANTHER" id="PTHR17608:SF4">
    <property type="entry name" value="GENETIC SUPPRESSOR ELEMENT 1"/>
    <property type="match status" value="1"/>
</dbReference>
<dbReference type="InterPro" id="IPR022207">
    <property type="entry name" value="GSE-like"/>
</dbReference>
<feature type="domain" description="Genetic suppressor element-like" evidence="3">
    <location>
        <begin position="722"/>
        <end position="865"/>
    </location>
</feature>
<keyword evidence="5" id="KW-1185">Reference proteome</keyword>
<dbReference type="Bgee" id="ENSLACG00000004903">
    <property type="expression patterns" value="Expressed in post-anal tail muscle and 6 other cell types or tissues"/>
</dbReference>
<dbReference type="HOGENOM" id="CLU_009387_0_0_1"/>
<organism evidence="4 5">
    <name type="scientific">Latimeria chalumnae</name>
    <name type="common">Coelacanth</name>
    <dbReference type="NCBI Taxonomy" id="7897"/>
    <lineage>
        <taxon>Eukaryota</taxon>
        <taxon>Metazoa</taxon>
        <taxon>Chordata</taxon>
        <taxon>Craniata</taxon>
        <taxon>Vertebrata</taxon>
        <taxon>Euteleostomi</taxon>
        <taxon>Coelacanthiformes</taxon>
        <taxon>Coelacanthidae</taxon>
        <taxon>Latimeria</taxon>
    </lineage>
</organism>
<evidence type="ECO:0000256" key="1">
    <source>
        <dbReference type="SAM" id="Coils"/>
    </source>
</evidence>
<feature type="compositionally biased region" description="Basic residues" evidence="2">
    <location>
        <begin position="805"/>
        <end position="815"/>
    </location>
</feature>
<feature type="compositionally biased region" description="Low complexity" evidence="2">
    <location>
        <begin position="104"/>
        <end position="115"/>
    </location>
</feature>
<keyword evidence="1" id="KW-0175">Coiled coil</keyword>
<feature type="compositionally biased region" description="Polar residues" evidence="2">
    <location>
        <begin position="15"/>
        <end position="40"/>
    </location>
</feature>
<feature type="compositionally biased region" description="Polar residues" evidence="2">
    <location>
        <begin position="90"/>
        <end position="99"/>
    </location>
</feature>
<feature type="compositionally biased region" description="Acidic residues" evidence="2">
    <location>
        <begin position="1095"/>
        <end position="1112"/>
    </location>
</feature>
<dbReference type="InterPro" id="IPR042337">
    <property type="entry name" value="GSE1"/>
</dbReference>
<dbReference type="OMA" id="IKAMEGP"/>
<feature type="compositionally biased region" description="Polar residues" evidence="2">
    <location>
        <begin position="1070"/>
        <end position="1084"/>
    </location>
</feature>
<sequence>LLGMSHEPKSPSLGMISTATRNTATVSPLNPSPLNGSLVPNGSPAANSSLSVQSAPSSSFAAALRKLAKQAEEPRAGSSISSESSPVSSPATNHSSPASTPKRGPIGPIIVPAGGHNVPSTPPVVTIAPTKTVNGVWRSEGRQPEAGSRGSSRDRLIPDPQLQQEKAGGPSVPSHLLGTPYPFGLTPNTVVQDSRFPPLKLLGFVHILPCASSTHGFLKQMLILYCSQSRMTSLPEVMYPLSMLPYYLPKYWFFHNVPSLVLRMDDSYCLSALRSPFYTIPTPGSLPPLHPSAMHLHLSGVRYPTDLSHSSLSALQSDRMSSLTAERLQIDEELRQREREREREREKEREREADREREKEREREREREKELEREREKERERERELERQRERAREKEMSSAKALENHFLQVPEFHVLRNQQMEERTKPVERLTPNRPDKAKEPTLSAPKPVQPTLHQPAATHHSVPSLISSSMAFAPPGGNLTTSMLAQRTNEEEKWLARQRRMRQEKEDRQYQVSEFRQQVLEQHLDIGRPNSQSEMEQRVDSHRSGPSRHEASIRDQPLHLGGPPPLISPKPQHIPPPTSLWNPVSLMDNNTDSRRNQENHAPNTHTTQYEPSRHSLPLVKTERIYSSDKPDESTKRREVSEKYQPIRDQISLEHAGHSYGPFLAELEKSTQTILNQQRASLSLTGQYGDVCVTHKPSSPYRHSMLRGPDPMCIYDEFLHQHRRLVSKLDLEEKRRREAREKGYYYDLDDSYDESDEEEVRAHLRRVAEQPPLKLDTSSELNKKLDFLTTFGLTTQSQKEKLLAQKRRKRRRLLRERSPSPPLVQNKRQTPSPQPPLTTSYTPEEMNNTPNFEEKKKFLTAFNLAHLNSEQRKDKERITELLQAIKEKSVTLDSFRHTPHPVCSSPAISQIGTDQLMPQPPMDSERPPSTTSNTPPVPELHKTVDSSRFEQGRPHEASRPKELALISTDKIRSNEVQTSGKKNLSMLNSIRGHPPKDSMAGPPYSVNGKNKSWETFVAEDFAHQFHESVLQSTQKALQKHKVSTMVLTAEQNHKVDASIHYNIPELQTSTRTPLPQQNGQHEVQQARKGLTQEPEADSDETEEEEEEEEEEAPRPKWQGIEAVFEAYQEYMEEQNIERQVLQTQCRRLEAQHYSLSLTAEQLSHSMAELTAQKQKLASERERIHAELEHLRKCLALPAVQWSRGYYKGYPR</sequence>
<feature type="compositionally biased region" description="Polar residues" evidence="2">
    <location>
        <begin position="601"/>
        <end position="612"/>
    </location>
</feature>
<proteinExistence type="predicted"/>
<feature type="region of interest" description="Disordered" evidence="2">
    <location>
        <begin position="1"/>
        <end position="156"/>
    </location>
</feature>
<gene>
    <name evidence="4" type="primary">GSE1</name>
</gene>
<dbReference type="EMBL" id="AFYH01161845">
    <property type="status" value="NOT_ANNOTATED_CDS"/>
    <property type="molecule type" value="Genomic_DNA"/>
</dbReference>
<dbReference type="GeneTree" id="ENSGT00700000104539"/>